<name>A0A8S1MFQ8_PARPR</name>
<sequence>MNFLDHFKGRTQRVPREGYLNLFGLESNRVVQNPQISKSKLNQSLQKIQQEEAQLQNEIMEIDEYQLKRYSKISTEITTPRSFSSKKNLSAIRSAKFILKY</sequence>
<dbReference type="Proteomes" id="UP000688137">
    <property type="component" value="Unassembled WGS sequence"/>
</dbReference>
<reference evidence="2" key="1">
    <citation type="submission" date="2021-01" db="EMBL/GenBank/DDBJ databases">
        <authorList>
            <consortium name="Genoscope - CEA"/>
            <person name="William W."/>
        </authorList>
    </citation>
    <scope>NUCLEOTIDE SEQUENCE</scope>
</reference>
<organism evidence="2 3">
    <name type="scientific">Paramecium primaurelia</name>
    <dbReference type="NCBI Taxonomy" id="5886"/>
    <lineage>
        <taxon>Eukaryota</taxon>
        <taxon>Sar</taxon>
        <taxon>Alveolata</taxon>
        <taxon>Ciliophora</taxon>
        <taxon>Intramacronucleata</taxon>
        <taxon>Oligohymenophorea</taxon>
        <taxon>Peniculida</taxon>
        <taxon>Parameciidae</taxon>
        <taxon>Paramecium</taxon>
    </lineage>
</organism>
<evidence type="ECO:0000313" key="2">
    <source>
        <dbReference type="EMBL" id="CAD8076533.1"/>
    </source>
</evidence>
<dbReference type="AlphaFoldDB" id="A0A8S1MFQ8"/>
<evidence type="ECO:0000313" key="3">
    <source>
        <dbReference type="Proteomes" id="UP000688137"/>
    </source>
</evidence>
<keyword evidence="3" id="KW-1185">Reference proteome</keyword>
<keyword evidence="1" id="KW-0175">Coiled coil</keyword>
<dbReference type="OMA" id="MNFLDHF"/>
<feature type="coiled-coil region" evidence="1">
    <location>
        <begin position="38"/>
        <end position="68"/>
    </location>
</feature>
<gene>
    <name evidence="2" type="ORF">PPRIM_AZ9-3.1.T0560186</name>
</gene>
<comment type="caution">
    <text evidence="2">The sequence shown here is derived from an EMBL/GenBank/DDBJ whole genome shotgun (WGS) entry which is preliminary data.</text>
</comment>
<evidence type="ECO:0000256" key="1">
    <source>
        <dbReference type="SAM" id="Coils"/>
    </source>
</evidence>
<accession>A0A8S1MFQ8</accession>
<proteinExistence type="predicted"/>
<protein>
    <submittedName>
        <fullName evidence="2">Uncharacterized protein</fullName>
    </submittedName>
</protein>
<dbReference type="EMBL" id="CAJJDM010000057">
    <property type="protein sequence ID" value="CAD8076533.1"/>
    <property type="molecule type" value="Genomic_DNA"/>
</dbReference>